<sequence>MEWWKIAVIVLAISKIVDIIIWIVKKIKK</sequence>
<evidence type="ECO:0000313" key="3">
    <source>
        <dbReference type="Proteomes" id="UP000031184"/>
    </source>
</evidence>
<comment type="caution">
    <text evidence="2">The sequence shown here is derived from an EMBL/GenBank/DDBJ whole genome shotgun (WGS) entry which is preliminary data.</text>
</comment>
<organism evidence="2 3">
    <name type="scientific">Fusobacterium necrophorum subsp. funduliforme B35</name>
    <dbReference type="NCBI Taxonomy" id="1226633"/>
    <lineage>
        <taxon>Bacteria</taxon>
        <taxon>Fusobacteriati</taxon>
        <taxon>Fusobacteriota</taxon>
        <taxon>Fusobacteriia</taxon>
        <taxon>Fusobacteriales</taxon>
        <taxon>Fusobacteriaceae</taxon>
        <taxon>Fusobacterium</taxon>
    </lineage>
</organism>
<gene>
    <name evidence="2" type="ORF">C095_05710</name>
</gene>
<reference evidence="2 3" key="1">
    <citation type="submission" date="2013-08" db="EMBL/GenBank/DDBJ databases">
        <title>An opportunistic ruminal bacterium that causes liver abscesses in cattle.</title>
        <authorList>
            <person name="Benahmed F.H."/>
            <person name="Rasmussen M."/>
            <person name="Harbottle H."/>
            <person name="Soppet D."/>
            <person name="Nagaraja T.G."/>
            <person name="Davidson M."/>
        </authorList>
    </citation>
    <scope>NUCLEOTIDE SEQUENCE [LARGE SCALE GENOMIC DNA]</scope>
    <source>
        <strain evidence="2 3">B35</strain>
    </source>
</reference>
<proteinExistence type="predicted"/>
<dbReference type="Proteomes" id="UP000031184">
    <property type="component" value="Unassembled WGS sequence"/>
</dbReference>
<keyword evidence="1" id="KW-0812">Transmembrane</keyword>
<accession>A0A0B4ERJ6</accession>
<name>A0A0B4ERJ6_9FUSO</name>
<keyword evidence="1" id="KW-0472">Membrane</keyword>
<keyword evidence="1" id="KW-1133">Transmembrane helix</keyword>
<evidence type="ECO:0000313" key="2">
    <source>
        <dbReference type="EMBL" id="KID49645.1"/>
    </source>
</evidence>
<protein>
    <submittedName>
        <fullName evidence="2">Uncharacterized protein</fullName>
    </submittedName>
</protein>
<dbReference type="PATRIC" id="fig|1226633.4.peg.1155"/>
<feature type="transmembrane region" description="Helical" evidence="1">
    <location>
        <begin position="6"/>
        <end position="24"/>
    </location>
</feature>
<dbReference type="EMBL" id="AUZI01000012">
    <property type="protein sequence ID" value="KID49645.1"/>
    <property type="molecule type" value="Genomic_DNA"/>
</dbReference>
<evidence type="ECO:0000256" key="1">
    <source>
        <dbReference type="SAM" id="Phobius"/>
    </source>
</evidence>
<dbReference type="AlphaFoldDB" id="A0A0B4ERJ6"/>